<dbReference type="Pfam" id="PF00249">
    <property type="entry name" value="Myb_DNA-binding"/>
    <property type="match status" value="1"/>
</dbReference>
<keyword evidence="3" id="KW-0539">Nucleus</keyword>
<evidence type="ECO:0000313" key="8">
    <source>
        <dbReference type="Proteomes" id="UP000834106"/>
    </source>
</evidence>
<dbReference type="Gene3D" id="1.10.10.60">
    <property type="entry name" value="Homeodomain-like"/>
    <property type="match status" value="1"/>
</dbReference>
<evidence type="ECO:0000256" key="4">
    <source>
        <dbReference type="SAM" id="MobiDB-lite"/>
    </source>
</evidence>
<evidence type="ECO:0000256" key="2">
    <source>
        <dbReference type="ARBA" id="ARBA00023125"/>
    </source>
</evidence>
<dbReference type="GO" id="GO:0003677">
    <property type="term" value="F:DNA binding"/>
    <property type="evidence" value="ECO:0007669"/>
    <property type="project" value="UniProtKB-KW"/>
</dbReference>
<dbReference type="PANTHER" id="PTHR10641:SF586">
    <property type="entry name" value="TRANSCRIPTION FACTOR MYB16"/>
    <property type="match status" value="1"/>
</dbReference>
<feature type="region of interest" description="Disordered" evidence="4">
    <location>
        <begin position="1"/>
        <end position="26"/>
    </location>
</feature>
<dbReference type="PROSITE" id="PS50090">
    <property type="entry name" value="MYB_LIKE"/>
    <property type="match status" value="1"/>
</dbReference>
<dbReference type="InterPro" id="IPR001005">
    <property type="entry name" value="SANT/Myb"/>
</dbReference>
<gene>
    <name evidence="7" type="ORF">FPE_LOCUS32681</name>
</gene>
<evidence type="ECO:0000259" key="6">
    <source>
        <dbReference type="PROSITE" id="PS51294"/>
    </source>
</evidence>
<feature type="compositionally biased region" description="Polar residues" evidence="4">
    <location>
        <begin position="1"/>
        <end position="18"/>
    </location>
</feature>
<feature type="domain" description="HTH myb-type" evidence="6">
    <location>
        <begin position="49"/>
        <end position="79"/>
    </location>
</feature>
<accession>A0AAD2ABU0</accession>
<dbReference type="InterPro" id="IPR015495">
    <property type="entry name" value="Myb_TF_plants"/>
</dbReference>
<feature type="domain" description="Myb-like" evidence="5">
    <location>
        <begin position="49"/>
        <end position="80"/>
    </location>
</feature>
<evidence type="ECO:0000256" key="3">
    <source>
        <dbReference type="ARBA" id="ARBA00023242"/>
    </source>
</evidence>
<keyword evidence="8" id="KW-1185">Reference proteome</keyword>
<dbReference type="Proteomes" id="UP000834106">
    <property type="component" value="Chromosome 21"/>
</dbReference>
<dbReference type="PROSITE" id="PS51294">
    <property type="entry name" value="HTH_MYB"/>
    <property type="match status" value="1"/>
</dbReference>
<dbReference type="PANTHER" id="PTHR10641">
    <property type="entry name" value="MYB FAMILY TRANSCRIPTION FACTOR"/>
    <property type="match status" value="1"/>
</dbReference>
<protein>
    <submittedName>
        <fullName evidence="7">Uncharacterized protein</fullName>
    </submittedName>
</protein>
<dbReference type="InterPro" id="IPR017930">
    <property type="entry name" value="Myb_dom"/>
</dbReference>
<dbReference type="AlphaFoldDB" id="A0AAD2ABU0"/>
<dbReference type="SUPFAM" id="SSF46689">
    <property type="entry name" value="Homeodomain-like"/>
    <property type="match status" value="1"/>
</dbReference>
<organism evidence="7 8">
    <name type="scientific">Fraxinus pennsylvanica</name>
    <dbReference type="NCBI Taxonomy" id="56036"/>
    <lineage>
        <taxon>Eukaryota</taxon>
        <taxon>Viridiplantae</taxon>
        <taxon>Streptophyta</taxon>
        <taxon>Embryophyta</taxon>
        <taxon>Tracheophyta</taxon>
        <taxon>Spermatophyta</taxon>
        <taxon>Magnoliopsida</taxon>
        <taxon>eudicotyledons</taxon>
        <taxon>Gunneridae</taxon>
        <taxon>Pentapetalae</taxon>
        <taxon>asterids</taxon>
        <taxon>lamiids</taxon>
        <taxon>Lamiales</taxon>
        <taxon>Oleaceae</taxon>
        <taxon>Oleeae</taxon>
        <taxon>Fraxinus</taxon>
    </lineage>
</organism>
<dbReference type="EMBL" id="OU503056">
    <property type="protein sequence ID" value="CAI9785251.1"/>
    <property type="molecule type" value="Genomic_DNA"/>
</dbReference>
<name>A0AAD2ABU0_9LAMI</name>
<keyword evidence="2" id="KW-0238">DNA-binding</keyword>
<evidence type="ECO:0000259" key="5">
    <source>
        <dbReference type="PROSITE" id="PS50090"/>
    </source>
</evidence>
<proteinExistence type="predicted"/>
<dbReference type="InterPro" id="IPR009057">
    <property type="entry name" value="Homeodomain-like_sf"/>
</dbReference>
<dbReference type="CDD" id="cd00167">
    <property type="entry name" value="SANT"/>
    <property type="match status" value="1"/>
</dbReference>
<dbReference type="GO" id="GO:0005634">
    <property type="term" value="C:nucleus"/>
    <property type="evidence" value="ECO:0007669"/>
    <property type="project" value="UniProtKB-SubCell"/>
</dbReference>
<reference evidence="7" key="1">
    <citation type="submission" date="2023-05" db="EMBL/GenBank/DDBJ databases">
        <authorList>
            <person name="Huff M."/>
        </authorList>
    </citation>
    <scope>NUCLEOTIDE SEQUENCE</scope>
</reference>
<evidence type="ECO:0000313" key="7">
    <source>
        <dbReference type="EMBL" id="CAI9785251.1"/>
    </source>
</evidence>
<comment type="subcellular location">
    <subcellularLocation>
        <location evidence="1">Nucleus</location>
    </subcellularLocation>
</comment>
<evidence type="ECO:0000256" key="1">
    <source>
        <dbReference type="ARBA" id="ARBA00004123"/>
    </source>
</evidence>
<sequence length="142" mass="16135">MVNGNRTDIEQMQETKPNNIHADEQPELSELERELRDYFEMGRSPCCEKVGLKKGPWTAEEDQMLLVYIEEHGHGSWRSLPAKADSLSVPSFESFTDLLPSMDGVTDNVVGSYEGSFGENKNYWNDELNSMALPMCSPMRQI</sequence>